<keyword evidence="2" id="KW-1185">Reference proteome</keyword>
<proteinExistence type="predicted"/>
<dbReference type="RefSeq" id="WP_058353938.1">
    <property type="nucleotide sequence ID" value="NZ_CABMMD010000197.1"/>
</dbReference>
<dbReference type="OrthoDB" id="9805629at2"/>
<organism evidence="1 2">
    <name type="scientific">Acetivibrio ethanolgignens</name>
    <dbReference type="NCBI Taxonomy" id="290052"/>
    <lineage>
        <taxon>Bacteria</taxon>
        <taxon>Bacillati</taxon>
        <taxon>Bacillota</taxon>
        <taxon>Clostridia</taxon>
        <taxon>Eubacteriales</taxon>
        <taxon>Oscillospiraceae</taxon>
        <taxon>Acetivibrio</taxon>
    </lineage>
</organism>
<comment type="caution">
    <text evidence="1">The sequence shown here is derived from an EMBL/GenBank/DDBJ whole genome shotgun (WGS) entry which is preliminary data.</text>
</comment>
<evidence type="ECO:0000313" key="1">
    <source>
        <dbReference type="EMBL" id="KSV57883.1"/>
    </source>
</evidence>
<dbReference type="Proteomes" id="UP000054874">
    <property type="component" value="Unassembled WGS sequence"/>
</dbReference>
<dbReference type="InterPro" id="IPR029063">
    <property type="entry name" value="SAM-dependent_MTases_sf"/>
</dbReference>
<accession>A0A0V8QBC8</accession>
<protein>
    <submittedName>
        <fullName evidence="1">Uncharacterized protein</fullName>
    </submittedName>
</protein>
<sequence length="687" mass="81104">MRELLLKMLTYEPFEKISGDEKKYVDAVLAGENSLAQNYPLYYELMTAFQKDIESGYWEKKYKVTDSETTEINSEVADSETTKHRSELVEWFKNYYTLSKAGNIVVLSYKRTQKRAYYPVLFKKICIYCILAVQLKYNSRDSLSNAKFFEEFGIGENILNKWHVSTRYLFLANRDTYSALRIDRNGVKKPYLTRIIKKVYYESANQLRANSVTAKKRKLETFVDVFSATATVAASVDAKNLIVNDIDAGASSFLFAFIHYKGEVKKVLADFHKDFVSAQISNKILYTDADVQRHYESYIANQKSLSKQLNIEQLYDKQYYNDYNYGLDKKEIQLGISNITIQREFIKNTRNNYLAIQKTLDLWNKQYANIDIANLPTDIDFLKDKDSPVAKKVYDIIEYGAMWFFFWSIRKNNAGKEPYITDMSESAYADYITNVLGFDFKDTENYRIYSKLRIDKMYDAKYFVNRMNLLPKNIKFNCDKMHDFFKYTKGAKVYNYSYERMFELYGKEESFFFYLDSPYFCTTDYAIPFQDREHKEMLKILRDASFHWLFSMQYYEGSTKKVKSVSRPSIKKYHPQIRDYDAYYKGFVNKFTENKSGYWVVEDELDSTKLDKLYVILFEDTSSNEIMICNFDVRPAIKYGEDAVVLPMRDFLKLEQQKGMKYATIYQEAVKWRQKEIKNNYDSGAGV</sequence>
<dbReference type="EMBL" id="LNAM01000197">
    <property type="protein sequence ID" value="KSV57883.1"/>
    <property type="molecule type" value="Genomic_DNA"/>
</dbReference>
<dbReference type="STRING" id="290052.ASU35_04010"/>
<name>A0A0V8QBC8_9FIRM</name>
<evidence type="ECO:0000313" key="2">
    <source>
        <dbReference type="Proteomes" id="UP000054874"/>
    </source>
</evidence>
<dbReference type="AlphaFoldDB" id="A0A0V8QBC8"/>
<dbReference type="SUPFAM" id="SSF53335">
    <property type="entry name" value="S-adenosyl-L-methionine-dependent methyltransferases"/>
    <property type="match status" value="1"/>
</dbReference>
<gene>
    <name evidence="1" type="ORF">ASU35_04010</name>
</gene>
<reference evidence="1 2" key="1">
    <citation type="submission" date="2015-11" db="EMBL/GenBank/DDBJ databases">
        <title>Butyribacter intestini gen. nov., sp. nov., a butyric acid-producing bacterium of the family Lachnospiraceae isolated from the human faeces.</title>
        <authorList>
            <person name="Zou Y."/>
            <person name="Xue W."/>
            <person name="Luo G."/>
            <person name="Lv M."/>
        </authorList>
    </citation>
    <scope>NUCLEOTIDE SEQUENCE [LARGE SCALE GENOMIC DNA]</scope>
    <source>
        <strain evidence="1 2">ACET-33324</strain>
    </source>
</reference>